<feature type="binding site" evidence="1">
    <location>
        <position position="344"/>
    </location>
    <ligand>
        <name>Zn(2+)</name>
        <dbReference type="ChEBI" id="CHEBI:29105"/>
        <note>catalytic</note>
    </ligand>
</feature>
<comment type="caution">
    <text evidence="1">Lacks conserved residue(s) required for the propagation of feature annotation.</text>
</comment>
<dbReference type="SUPFAM" id="SSF55486">
    <property type="entry name" value="Metalloproteases ('zincins'), catalytic domain"/>
    <property type="match status" value="1"/>
</dbReference>
<gene>
    <name evidence="4" type="ORF">BDK51DRAFT_40794</name>
</gene>
<protein>
    <recommendedName>
        <fullName evidence="3">Peptidase M12B domain-containing protein</fullName>
    </recommendedName>
</protein>
<dbReference type="Gene3D" id="3.40.390.10">
    <property type="entry name" value="Collagenase (Catalytic Domain)"/>
    <property type="match status" value="1"/>
</dbReference>
<keyword evidence="5" id="KW-1185">Reference proteome</keyword>
<dbReference type="InterPro" id="IPR001590">
    <property type="entry name" value="Peptidase_M12B"/>
</dbReference>
<dbReference type="InterPro" id="IPR024079">
    <property type="entry name" value="MetalloPept_cat_dom_sf"/>
</dbReference>
<evidence type="ECO:0000313" key="4">
    <source>
        <dbReference type="EMBL" id="RKO92413.1"/>
    </source>
</evidence>
<feature type="active site" evidence="1">
    <location>
        <position position="341"/>
    </location>
</feature>
<evidence type="ECO:0000256" key="2">
    <source>
        <dbReference type="SAM" id="SignalP"/>
    </source>
</evidence>
<proteinExistence type="predicted"/>
<evidence type="ECO:0000313" key="5">
    <source>
        <dbReference type="Proteomes" id="UP000269721"/>
    </source>
</evidence>
<feature type="binding site" evidence="1">
    <location>
        <position position="350"/>
    </location>
    <ligand>
        <name>Zn(2+)</name>
        <dbReference type="ChEBI" id="CHEBI:29105"/>
        <note>catalytic</note>
    </ligand>
</feature>
<name>A0A4P9WK94_9FUNG</name>
<dbReference type="EMBL" id="KZ994646">
    <property type="protein sequence ID" value="RKO92413.1"/>
    <property type="molecule type" value="Genomic_DNA"/>
</dbReference>
<accession>A0A4P9WK94</accession>
<dbReference type="InterPro" id="IPR051489">
    <property type="entry name" value="ADAM_Metalloproteinase"/>
</dbReference>
<sequence length="425" mass="46007">MTIVPFLLLCLSTLAVSAPAPTSSRWLADEFHHFDIVNKASEGLGLYLASQDEEQFEFEVSYRNMTLPLTLRPNLDLFTPTHESSAINPRHFLIGSVSTLPGSHVRGNIVMGPNPTLEAAIILPDGMGTIRVEPAARYAHAEIHDGAMVVYHHLDERVERRRLGRRASGSGDHRKAASVVEKMKRAMQPREGRSLHARATNSTPTAFLPTRPCASVLVADHSFYLQHQSIPGGVAAYAASLFNEVGGYISTQVSIPLQLQYIHVSTSPGDLFETSDRNADDVVGVVNHAMSKLPPFPGNEGNVVGIASLSTVCDKGGNSGVVSDGHGERARRDLTAVMMHEIGHNLGSQHDDQYNDAACVPKKNQFTMFPEAEPDSTNAHAFSPCSIKAIRDRVATAQCLTGEEDELAAGADVNPLPKVSIVDYF</sequence>
<feature type="domain" description="Peptidase M12B" evidence="3">
    <location>
        <begin position="211"/>
        <end position="391"/>
    </location>
</feature>
<dbReference type="GO" id="GO:0005886">
    <property type="term" value="C:plasma membrane"/>
    <property type="evidence" value="ECO:0007669"/>
    <property type="project" value="TreeGrafter"/>
</dbReference>
<evidence type="ECO:0000259" key="3">
    <source>
        <dbReference type="PROSITE" id="PS50215"/>
    </source>
</evidence>
<evidence type="ECO:0000256" key="1">
    <source>
        <dbReference type="PROSITE-ProRule" id="PRU00276"/>
    </source>
</evidence>
<feature type="binding site" evidence="1">
    <location>
        <position position="340"/>
    </location>
    <ligand>
        <name>Zn(2+)</name>
        <dbReference type="ChEBI" id="CHEBI:29105"/>
        <note>catalytic</note>
    </ligand>
</feature>
<keyword evidence="1" id="KW-0479">Metal-binding</keyword>
<dbReference type="AlphaFoldDB" id="A0A4P9WK94"/>
<dbReference type="GO" id="GO:0046872">
    <property type="term" value="F:metal ion binding"/>
    <property type="evidence" value="ECO:0007669"/>
    <property type="project" value="UniProtKB-KW"/>
</dbReference>
<reference evidence="5" key="1">
    <citation type="journal article" date="2018" name="Nat. Microbiol.">
        <title>Leveraging single-cell genomics to expand the fungal tree of life.</title>
        <authorList>
            <person name="Ahrendt S.R."/>
            <person name="Quandt C.A."/>
            <person name="Ciobanu D."/>
            <person name="Clum A."/>
            <person name="Salamov A."/>
            <person name="Andreopoulos B."/>
            <person name="Cheng J.F."/>
            <person name="Woyke T."/>
            <person name="Pelin A."/>
            <person name="Henrissat B."/>
            <person name="Reynolds N.K."/>
            <person name="Benny G.L."/>
            <person name="Smith M.E."/>
            <person name="James T.Y."/>
            <person name="Grigoriev I.V."/>
        </authorList>
    </citation>
    <scope>NUCLEOTIDE SEQUENCE [LARGE SCALE GENOMIC DNA]</scope>
</reference>
<dbReference type="Proteomes" id="UP000269721">
    <property type="component" value="Unassembled WGS sequence"/>
</dbReference>
<keyword evidence="1" id="KW-0862">Zinc</keyword>
<feature type="chain" id="PRO_5020918185" description="Peptidase M12B domain-containing protein" evidence="2">
    <location>
        <begin position="18"/>
        <end position="425"/>
    </location>
</feature>
<feature type="signal peptide" evidence="2">
    <location>
        <begin position="1"/>
        <end position="17"/>
    </location>
</feature>
<keyword evidence="2" id="KW-0732">Signal</keyword>
<dbReference type="GO" id="GO:0006509">
    <property type="term" value="P:membrane protein ectodomain proteolysis"/>
    <property type="evidence" value="ECO:0007669"/>
    <property type="project" value="TreeGrafter"/>
</dbReference>
<dbReference type="PANTHER" id="PTHR45702:SF2">
    <property type="entry name" value="KUZBANIAN, ISOFORM A"/>
    <property type="match status" value="1"/>
</dbReference>
<dbReference type="OrthoDB" id="2160788at2759"/>
<dbReference type="Pfam" id="PF13688">
    <property type="entry name" value="Reprolysin_5"/>
    <property type="match status" value="1"/>
</dbReference>
<organism evidence="4 5">
    <name type="scientific">Blyttiomyces helicus</name>
    <dbReference type="NCBI Taxonomy" id="388810"/>
    <lineage>
        <taxon>Eukaryota</taxon>
        <taxon>Fungi</taxon>
        <taxon>Fungi incertae sedis</taxon>
        <taxon>Chytridiomycota</taxon>
        <taxon>Chytridiomycota incertae sedis</taxon>
        <taxon>Chytridiomycetes</taxon>
        <taxon>Chytridiomycetes incertae sedis</taxon>
        <taxon>Blyttiomyces</taxon>
    </lineage>
</organism>
<dbReference type="PANTHER" id="PTHR45702">
    <property type="entry name" value="ADAM10/ADAM17 METALLOPEPTIDASE FAMILY MEMBER"/>
    <property type="match status" value="1"/>
</dbReference>
<dbReference type="GO" id="GO:0004222">
    <property type="term" value="F:metalloendopeptidase activity"/>
    <property type="evidence" value="ECO:0007669"/>
    <property type="project" value="InterPro"/>
</dbReference>
<dbReference type="PROSITE" id="PS50215">
    <property type="entry name" value="ADAM_MEPRO"/>
    <property type="match status" value="1"/>
</dbReference>